<proteinExistence type="predicted"/>
<dbReference type="PANTHER" id="PTHR31511:SF12">
    <property type="entry name" value="RHO TERMINATION FACTOR N-TERMINAL DOMAIN-CONTAINING PROTEIN"/>
    <property type="match status" value="1"/>
</dbReference>
<accession>A0A8K0KLS2</accession>
<sequence length="513" mass="60086">MTSISEIIDNFKSGLYNTKDELHTALKTIHENIVFDFDTIDDLTAYEKMIDTLNEFKNRKFCKYCEIYYSTNDAIQHENTNAHRTNAVNQLGRGFVEIESAINSRLKTFWITNDEQAIDMVSFLEKIKNKLVEEINNQILTNNAIKFNVVLICKFRKGENDELDASFKTENKRVLRNDDVVLVVEDSYAKLLKEKSEFQAKGSGWALSEVVGLELRINKYTPLRGSTYINLPVKIRYTKSVVNVKNNDAFCFKYAIWAKNIDKDPQRVSKYDTRSFNNGYRWDCIEYPVDLKDVIKFERVNNITINVFGLDEKNNVYPLKIVDCELEDHRDLLYITNDNTAHYCWIKDFQKLIHHQITKDCYRIHTCKRCFVHYRNEEKLEAHKELCRGTGEPSKIVLPDETEKTLKFTHVNHSFRVPFVVYADFECLLQNISTCEPSPHASYKHDIQRHEPFSFCYVIITPDGCQSPQLYRGPNAVRIFVEGEYRSKLTRRTLEDSSFKLEGIQKYNLRLCS</sequence>
<keyword evidence="2" id="KW-1185">Reference proteome</keyword>
<dbReference type="OrthoDB" id="6602337at2759"/>
<comment type="caution">
    <text evidence="1">The sequence shown here is derived from an EMBL/GenBank/DDBJ whole genome shotgun (WGS) entry which is preliminary data.</text>
</comment>
<gene>
    <name evidence="1" type="ORF">J437_LFUL016466</name>
</gene>
<name>A0A8K0KLS2_LADFU</name>
<evidence type="ECO:0000313" key="2">
    <source>
        <dbReference type="Proteomes" id="UP000792457"/>
    </source>
</evidence>
<reference evidence="1" key="1">
    <citation type="submission" date="2013-04" db="EMBL/GenBank/DDBJ databases">
        <authorList>
            <person name="Qu J."/>
            <person name="Murali S.C."/>
            <person name="Bandaranaike D."/>
            <person name="Bellair M."/>
            <person name="Blankenburg K."/>
            <person name="Chao H."/>
            <person name="Dinh H."/>
            <person name="Doddapaneni H."/>
            <person name="Downs B."/>
            <person name="Dugan-Rocha S."/>
            <person name="Elkadiri S."/>
            <person name="Gnanaolivu R.D."/>
            <person name="Hernandez B."/>
            <person name="Javaid M."/>
            <person name="Jayaseelan J.C."/>
            <person name="Lee S."/>
            <person name="Li M."/>
            <person name="Ming W."/>
            <person name="Munidasa M."/>
            <person name="Muniz J."/>
            <person name="Nguyen L."/>
            <person name="Ongeri F."/>
            <person name="Osuji N."/>
            <person name="Pu L.-L."/>
            <person name="Puazo M."/>
            <person name="Qu C."/>
            <person name="Quiroz J."/>
            <person name="Raj R."/>
            <person name="Weissenberger G."/>
            <person name="Xin Y."/>
            <person name="Zou X."/>
            <person name="Han Y."/>
            <person name="Richards S."/>
            <person name="Worley K."/>
            <person name="Muzny D."/>
            <person name="Gibbs R."/>
        </authorList>
    </citation>
    <scope>NUCLEOTIDE SEQUENCE</scope>
    <source>
        <strain evidence="1">Sampled in the wild</strain>
    </source>
</reference>
<organism evidence="1 2">
    <name type="scientific">Ladona fulva</name>
    <name type="common">Scarce chaser dragonfly</name>
    <name type="synonym">Libellula fulva</name>
    <dbReference type="NCBI Taxonomy" id="123851"/>
    <lineage>
        <taxon>Eukaryota</taxon>
        <taxon>Metazoa</taxon>
        <taxon>Ecdysozoa</taxon>
        <taxon>Arthropoda</taxon>
        <taxon>Hexapoda</taxon>
        <taxon>Insecta</taxon>
        <taxon>Pterygota</taxon>
        <taxon>Palaeoptera</taxon>
        <taxon>Odonata</taxon>
        <taxon>Epiprocta</taxon>
        <taxon>Anisoptera</taxon>
        <taxon>Libelluloidea</taxon>
        <taxon>Libellulidae</taxon>
        <taxon>Ladona</taxon>
    </lineage>
</organism>
<dbReference type="PANTHER" id="PTHR31511">
    <property type="entry name" value="PROTEIN CBG23764"/>
    <property type="match status" value="1"/>
</dbReference>
<evidence type="ECO:0000313" key="1">
    <source>
        <dbReference type="EMBL" id="KAG8236633.1"/>
    </source>
</evidence>
<dbReference type="AlphaFoldDB" id="A0A8K0KLS2"/>
<dbReference type="EMBL" id="KZ309054">
    <property type="protein sequence ID" value="KAG8236633.1"/>
    <property type="molecule type" value="Genomic_DNA"/>
</dbReference>
<evidence type="ECO:0008006" key="3">
    <source>
        <dbReference type="Google" id="ProtNLM"/>
    </source>
</evidence>
<reference evidence="1" key="2">
    <citation type="submission" date="2017-10" db="EMBL/GenBank/DDBJ databases">
        <title>Ladona fulva Genome sequencing and assembly.</title>
        <authorList>
            <person name="Murali S."/>
            <person name="Richards S."/>
            <person name="Bandaranaike D."/>
            <person name="Bellair M."/>
            <person name="Blankenburg K."/>
            <person name="Chao H."/>
            <person name="Dinh H."/>
            <person name="Doddapaneni H."/>
            <person name="Dugan-Rocha S."/>
            <person name="Elkadiri S."/>
            <person name="Gnanaolivu R."/>
            <person name="Hernandez B."/>
            <person name="Skinner E."/>
            <person name="Javaid M."/>
            <person name="Lee S."/>
            <person name="Li M."/>
            <person name="Ming W."/>
            <person name="Munidasa M."/>
            <person name="Muniz J."/>
            <person name="Nguyen L."/>
            <person name="Hughes D."/>
            <person name="Osuji N."/>
            <person name="Pu L.-L."/>
            <person name="Puazo M."/>
            <person name="Qu C."/>
            <person name="Quiroz J."/>
            <person name="Raj R."/>
            <person name="Weissenberger G."/>
            <person name="Xin Y."/>
            <person name="Zou X."/>
            <person name="Han Y."/>
            <person name="Worley K."/>
            <person name="Muzny D."/>
            <person name="Gibbs R."/>
        </authorList>
    </citation>
    <scope>NUCLEOTIDE SEQUENCE</scope>
    <source>
        <strain evidence="1">Sampled in the wild</strain>
    </source>
</reference>
<dbReference type="Proteomes" id="UP000792457">
    <property type="component" value="Unassembled WGS sequence"/>
</dbReference>
<protein>
    <recommendedName>
        <fullName evidence="3">C2H2-type domain-containing protein</fullName>
    </recommendedName>
</protein>